<dbReference type="AlphaFoldDB" id="A0A317SGT9"/>
<evidence type="ECO:0000313" key="4">
    <source>
        <dbReference type="Proteomes" id="UP000246991"/>
    </source>
</evidence>
<dbReference type="Proteomes" id="UP000246991">
    <property type="component" value="Unassembled WGS sequence"/>
</dbReference>
<gene>
    <name evidence="3" type="ORF">C7212DRAFT_331452</name>
</gene>
<dbReference type="EMBL" id="PYWC01000077">
    <property type="protein sequence ID" value="PWW73592.1"/>
    <property type="molecule type" value="Genomic_DNA"/>
</dbReference>
<feature type="signal peptide" evidence="1">
    <location>
        <begin position="1"/>
        <end position="19"/>
    </location>
</feature>
<proteinExistence type="predicted"/>
<feature type="chain" id="PRO_5016277775" description="F-box domain-containing protein" evidence="1">
    <location>
        <begin position="20"/>
        <end position="127"/>
    </location>
</feature>
<sequence length="127" mass="14115">MSLLTLPLEILLEIASVLGVKSINSLVLSCRYLNHHLTQTLYLLPMRGFTTACRYGPGALLSAAAQRDTYTVEKMLKWGMVELFEVWDNRDVERRLFGGEEASALETLLACGMDPVTPFLESPAPLL</sequence>
<evidence type="ECO:0000256" key="1">
    <source>
        <dbReference type="SAM" id="SignalP"/>
    </source>
</evidence>
<keyword evidence="1" id="KW-0732">Signal</keyword>
<dbReference type="InterPro" id="IPR036047">
    <property type="entry name" value="F-box-like_dom_sf"/>
</dbReference>
<dbReference type="InterPro" id="IPR001810">
    <property type="entry name" value="F-box_dom"/>
</dbReference>
<evidence type="ECO:0000259" key="2">
    <source>
        <dbReference type="PROSITE" id="PS50181"/>
    </source>
</evidence>
<protein>
    <recommendedName>
        <fullName evidence="2">F-box domain-containing protein</fullName>
    </recommendedName>
</protein>
<keyword evidence="4" id="KW-1185">Reference proteome</keyword>
<accession>A0A317SGT9</accession>
<feature type="non-terminal residue" evidence="3">
    <location>
        <position position="127"/>
    </location>
</feature>
<comment type="caution">
    <text evidence="3">The sequence shown here is derived from an EMBL/GenBank/DDBJ whole genome shotgun (WGS) entry which is preliminary data.</text>
</comment>
<organism evidence="3 4">
    <name type="scientific">Tuber magnatum</name>
    <name type="common">white Piedmont truffle</name>
    <dbReference type="NCBI Taxonomy" id="42249"/>
    <lineage>
        <taxon>Eukaryota</taxon>
        <taxon>Fungi</taxon>
        <taxon>Dikarya</taxon>
        <taxon>Ascomycota</taxon>
        <taxon>Pezizomycotina</taxon>
        <taxon>Pezizomycetes</taxon>
        <taxon>Pezizales</taxon>
        <taxon>Tuberaceae</taxon>
        <taxon>Tuber</taxon>
    </lineage>
</organism>
<dbReference type="SUPFAM" id="SSF81383">
    <property type="entry name" value="F-box domain"/>
    <property type="match status" value="1"/>
</dbReference>
<dbReference type="PROSITE" id="PS50181">
    <property type="entry name" value="FBOX"/>
    <property type="match status" value="1"/>
</dbReference>
<evidence type="ECO:0000313" key="3">
    <source>
        <dbReference type="EMBL" id="PWW73592.1"/>
    </source>
</evidence>
<reference evidence="3 4" key="1">
    <citation type="submission" date="2018-03" db="EMBL/GenBank/DDBJ databases">
        <title>Genomes of Pezizomycetes fungi and the evolution of truffles.</title>
        <authorList>
            <person name="Murat C."/>
            <person name="Payen T."/>
            <person name="Noel B."/>
            <person name="Kuo A."/>
            <person name="Martin F.M."/>
        </authorList>
    </citation>
    <scope>NUCLEOTIDE SEQUENCE [LARGE SCALE GENOMIC DNA]</scope>
    <source>
        <strain evidence="3">091103-1</strain>
    </source>
</reference>
<feature type="domain" description="F-box" evidence="2">
    <location>
        <begin position="1"/>
        <end position="46"/>
    </location>
</feature>
<name>A0A317SGT9_9PEZI</name>